<dbReference type="Gene3D" id="3.40.1190.20">
    <property type="match status" value="1"/>
</dbReference>
<accession>A0ABV8J765</accession>
<dbReference type="EMBL" id="JBHSBL010000026">
    <property type="protein sequence ID" value="MFC4070870.1"/>
    <property type="molecule type" value="Genomic_DNA"/>
</dbReference>
<dbReference type="InterPro" id="IPR029056">
    <property type="entry name" value="Ribokinase-like"/>
</dbReference>
<feature type="non-terminal residue" evidence="4">
    <location>
        <position position="1"/>
    </location>
</feature>
<dbReference type="RefSeq" id="WP_378071746.1">
    <property type="nucleotide sequence ID" value="NZ_JBHSBL010000026.1"/>
</dbReference>
<keyword evidence="1 4" id="KW-0808">Transferase</keyword>
<dbReference type="PROSITE" id="PS00584">
    <property type="entry name" value="PFKB_KINASES_2"/>
    <property type="match status" value="1"/>
</dbReference>
<sequence>AAATDAAIAAAVAAPAVVITHGPDPVRWFSDGGSGEVPVPRVAAVDTAGAGDAFHGALAVALARGDDLPAAIGYASGIAAVRVTHAGPRAWLSHLP</sequence>
<dbReference type="InterPro" id="IPR011611">
    <property type="entry name" value="PfkB_dom"/>
</dbReference>
<organism evidence="4 5">
    <name type="scientific">Actinoplanes subglobosus</name>
    <dbReference type="NCBI Taxonomy" id="1547892"/>
    <lineage>
        <taxon>Bacteria</taxon>
        <taxon>Bacillati</taxon>
        <taxon>Actinomycetota</taxon>
        <taxon>Actinomycetes</taxon>
        <taxon>Micromonosporales</taxon>
        <taxon>Micromonosporaceae</taxon>
        <taxon>Actinoplanes</taxon>
    </lineage>
</organism>
<dbReference type="InterPro" id="IPR002173">
    <property type="entry name" value="Carboh/pur_kinase_PfkB_CS"/>
</dbReference>
<reference evidence="5" key="1">
    <citation type="journal article" date="2019" name="Int. J. Syst. Evol. Microbiol.">
        <title>The Global Catalogue of Microorganisms (GCM) 10K type strain sequencing project: providing services to taxonomists for standard genome sequencing and annotation.</title>
        <authorList>
            <consortium name="The Broad Institute Genomics Platform"/>
            <consortium name="The Broad Institute Genome Sequencing Center for Infectious Disease"/>
            <person name="Wu L."/>
            <person name="Ma J."/>
        </authorList>
    </citation>
    <scope>NUCLEOTIDE SEQUENCE [LARGE SCALE GENOMIC DNA]</scope>
    <source>
        <strain evidence="5">TBRC 5832</strain>
    </source>
</reference>
<protein>
    <submittedName>
        <fullName evidence="4">Carbohydrate kinase family protein</fullName>
        <ecNumber evidence="4">2.7.1.-</ecNumber>
    </submittedName>
</protein>
<evidence type="ECO:0000256" key="1">
    <source>
        <dbReference type="ARBA" id="ARBA00022679"/>
    </source>
</evidence>
<keyword evidence="5" id="KW-1185">Reference proteome</keyword>
<dbReference type="Proteomes" id="UP001595867">
    <property type="component" value="Unassembled WGS sequence"/>
</dbReference>
<dbReference type="SUPFAM" id="SSF53613">
    <property type="entry name" value="Ribokinase-like"/>
    <property type="match status" value="1"/>
</dbReference>
<dbReference type="PANTHER" id="PTHR10584">
    <property type="entry name" value="SUGAR KINASE"/>
    <property type="match status" value="1"/>
</dbReference>
<evidence type="ECO:0000313" key="5">
    <source>
        <dbReference type="Proteomes" id="UP001595867"/>
    </source>
</evidence>
<keyword evidence="2 4" id="KW-0418">Kinase</keyword>
<dbReference type="PANTHER" id="PTHR10584:SF166">
    <property type="entry name" value="RIBOKINASE"/>
    <property type="match status" value="1"/>
</dbReference>
<dbReference type="GO" id="GO:0016301">
    <property type="term" value="F:kinase activity"/>
    <property type="evidence" value="ECO:0007669"/>
    <property type="project" value="UniProtKB-KW"/>
</dbReference>
<evidence type="ECO:0000313" key="4">
    <source>
        <dbReference type="EMBL" id="MFC4070870.1"/>
    </source>
</evidence>
<dbReference type="Pfam" id="PF00294">
    <property type="entry name" value="PfkB"/>
    <property type="match status" value="1"/>
</dbReference>
<comment type="caution">
    <text evidence="4">The sequence shown here is derived from an EMBL/GenBank/DDBJ whole genome shotgun (WGS) entry which is preliminary data.</text>
</comment>
<feature type="domain" description="Carbohydrate kinase PfkB" evidence="3">
    <location>
        <begin position="10"/>
        <end position="90"/>
    </location>
</feature>
<proteinExistence type="predicted"/>
<dbReference type="EC" id="2.7.1.-" evidence="4"/>
<name>A0ABV8J765_9ACTN</name>
<gene>
    <name evidence="4" type="ORF">ACFO0C_38585</name>
</gene>
<evidence type="ECO:0000259" key="3">
    <source>
        <dbReference type="Pfam" id="PF00294"/>
    </source>
</evidence>
<evidence type="ECO:0000256" key="2">
    <source>
        <dbReference type="ARBA" id="ARBA00022777"/>
    </source>
</evidence>